<keyword evidence="3" id="KW-1185">Reference proteome</keyword>
<dbReference type="Proteomes" id="UP001153076">
    <property type="component" value="Unassembled WGS sequence"/>
</dbReference>
<evidence type="ECO:0000256" key="1">
    <source>
        <dbReference type="SAM" id="MobiDB-lite"/>
    </source>
</evidence>
<feature type="compositionally biased region" description="Basic residues" evidence="1">
    <location>
        <begin position="28"/>
        <end position="41"/>
    </location>
</feature>
<proteinExistence type="predicted"/>
<feature type="region of interest" description="Disordered" evidence="1">
    <location>
        <begin position="94"/>
        <end position="125"/>
    </location>
</feature>
<gene>
    <name evidence="2" type="ORF">Cgig2_018531</name>
</gene>
<feature type="region of interest" description="Disordered" evidence="1">
    <location>
        <begin position="1"/>
        <end position="67"/>
    </location>
</feature>
<evidence type="ECO:0000313" key="2">
    <source>
        <dbReference type="EMBL" id="KAJ8445590.1"/>
    </source>
</evidence>
<evidence type="ECO:0000313" key="3">
    <source>
        <dbReference type="Proteomes" id="UP001153076"/>
    </source>
</evidence>
<accession>A0A9Q1QMJ7</accession>
<reference evidence="2" key="1">
    <citation type="submission" date="2022-04" db="EMBL/GenBank/DDBJ databases">
        <title>Carnegiea gigantea Genome sequencing and assembly v2.</title>
        <authorList>
            <person name="Copetti D."/>
            <person name="Sanderson M.J."/>
            <person name="Burquez A."/>
            <person name="Wojciechowski M.F."/>
        </authorList>
    </citation>
    <scope>NUCLEOTIDE SEQUENCE</scope>
    <source>
        <strain evidence="2">SGP5-SGP5p</strain>
        <tissue evidence="2">Aerial part</tissue>
    </source>
</reference>
<sequence>MNNKDQRKKRGVTRQALYYPGDTLPQKPRPRHLRGHDHRPRPTGARLHSGGRPRSNYPPEIPEPASSGLCANTPTYRHGLPLRTPQPWPLRVPPLAGGPLGRPDQPSAFPSAASTRSLAPPAFGTPLRLSPHEQMPQPLSPLPRIRLNEISGRPLDTRRRTTDGLRGSSHDLRGGGWPGVRSPVDRLPDYCGADHPAPTSPAWVGVDAAVSSGRPSVRCRLWTDQLMAGFFPRCYRAYLLGLLINETLPLLFPTVLDVGCHLFRSGIIGLKDQVVPKKLQLRESIQGFPIARLALPLLRALHRFYCLSHKLGDGPGLIVPPYVELEITGRFSFLSRGLPKGIPNRLTLSGTFPQPDSRRINRKSYFECFTFDRISMAIMNPSLKQYHSKSSVSLEALWTVCKRLTARAEQAAQLASSDKRANVVLRCRHHLRRRQFTLVQNLFNHQVKRKSETVVEGRATNSYTFGRRLIHDGICLGDYEGVPSRQEEQPWDRESDCSDCPADLSGLGPLGTLVSS</sequence>
<name>A0A9Q1QMJ7_9CARY</name>
<feature type="compositionally biased region" description="Basic and acidic residues" evidence="1">
    <location>
        <begin position="155"/>
        <end position="173"/>
    </location>
</feature>
<comment type="caution">
    <text evidence="2">The sequence shown here is derived from an EMBL/GenBank/DDBJ whole genome shotgun (WGS) entry which is preliminary data.</text>
</comment>
<feature type="region of interest" description="Disordered" evidence="1">
    <location>
        <begin position="485"/>
        <end position="516"/>
    </location>
</feature>
<dbReference type="EMBL" id="JAKOGI010000075">
    <property type="protein sequence ID" value="KAJ8445590.1"/>
    <property type="molecule type" value="Genomic_DNA"/>
</dbReference>
<dbReference type="AlphaFoldDB" id="A0A9Q1QMJ7"/>
<feature type="compositionally biased region" description="Basic residues" evidence="1">
    <location>
        <begin position="1"/>
        <end position="12"/>
    </location>
</feature>
<protein>
    <submittedName>
        <fullName evidence="2">Uncharacterized protein</fullName>
    </submittedName>
</protein>
<feature type="region of interest" description="Disordered" evidence="1">
    <location>
        <begin position="155"/>
        <end position="178"/>
    </location>
</feature>
<organism evidence="2 3">
    <name type="scientific">Carnegiea gigantea</name>
    <dbReference type="NCBI Taxonomy" id="171969"/>
    <lineage>
        <taxon>Eukaryota</taxon>
        <taxon>Viridiplantae</taxon>
        <taxon>Streptophyta</taxon>
        <taxon>Embryophyta</taxon>
        <taxon>Tracheophyta</taxon>
        <taxon>Spermatophyta</taxon>
        <taxon>Magnoliopsida</taxon>
        <taxon>eudicotyledons</taxon>
        <taxon>Gunneridae</taxon>
        <taxon>Pentapetalae</taxon>
        <taxon>Caryophyllales</taxon>
        <taxon>Cactineae</taxon>
        <taxon>Cactaceae</taxon>
        <taxon>Cactoideae</taxon>
        <taxon>Echinocereeae</taxon>
        <taxon>Carnegiea</taxon>
    </lineage>
</organism>
<feature type="compositionally biased region" description="Basic and acidic residues" evidence="1">
    <location>
        <begin position="485"/>
        <end position="496"/>
    </location>
</feature>